<evidence type="ECO:0000256" key="1">
    <source>
        <dbReference type="SAM" id="MobiDB-lite"/>
    </source>
</evidence>
<gene>
    <name evidence="2" type="ORF">NIE79_003242</name>
</gene>
<feature type="compositionally biased region" description="Basic and acidic residues" evidence="1">
    <location>
        <begin position="156"/>
        <end position="166"/>
    </location>
</feature>
<accession>A0ABS9MVR7</accession>
<comment type="caution">
    <text evidence="2">The sequence shown here is derived from an EMBL/GenBank/DDBJ whole genome shotgun (WGS) entry which is preliminary data.</text>
</comment>
<feature type="region of interest" description="Disordered" evidence="1">
    <location>
        <begin position="156"/>
        <end position="181"/>
    </location>
</feature>
<dbReference type="Proteomes" id="UP001201629">
    <property type="component" value="Unassembled WGS sequence"/>
</dbReference>
<proteinExistence type="predicted"/>
<dbReference type="EMBL" id="JAKKFD010000003">
    <property type="protein sequence ID" value="MCG5441796.1"/>
    <property type="molecule type" value="Genomic_DNA"/>
</dbReference>
<sequence>MSMLGDFARLDPETFARLRDTPIEAYRQLTTLPDASRLNLDSADARLTDLMNAAHFPINPIPAGSPYPDERTAWGAEGDSRCLAVDEVTQAARHLSRTPFNVLKPHLRQVLEAEEGVLVDLDPGSPRYLEPLWPAEVRAWSRSCSNQDVVASRCEEGTTSRIEHDQGAGCRSISASRPRRA</sequence>
<keyword evidence="3" id="KW-1185">Reference proteome</keyword>
<organism evidence="2 3">
    <name type="scientific">Micromonospora trifolii</name>
    <dbReference type="NCBI Taxonomy" id="2911208"/>
    <lineage>
        <taxon>Bacteria</taxon>
        <taxon>Bacillati</taxon>
        <taxon>Actinomycetota</taxon>
        <taxon>Actinomycetes</taxon>
        <taxon>Micromonosporales</taxon>
        <taxon>Micromonosporaceae</taxon>
        <taxon>Micromonospora</taxon>
    </lineage>
</organism>
<dbReference type="RefSeq" id="WP_238677193.1">
    <property type="nucleotide sequence ID" value="NZ_JAKKFD010000003.1"/>
</dbReference>
<protein>
    <submittedName>
        <fullName evidence="2">YfbM family protein</fullName>
    </submittedName>
</protein>
<evidence type="ECO:0000313" key="3">
    <source>
        <dbReference type="Proteomes" id="UP001201629"/>
    </source>
</evidence>
<evidence type="ECO:0000313" key="2">
    <source>
        <dbReference type="EMBL" id="MCG5441796.1"/>
    </source>
</evidence>
<reference evidence="2 3" key="1">
    <citation type="submission" date="2022-01" db="EMBL/GenBank/DDBJ databases">
        <authorList>
            <person name="Riesco R."/>
            <person name="Trujillo M.E."/>
        </authorList>
    </citation>
    <scope>NUCLEOTIDE SEQUENCE [LARGE SCALE GENOMIC DNA]</scope>
    <source>
        <strain evidence="2 3">NIE79</strain>
    </source>
</reference>
<name>A0ABS9MVR7_9ACTN</name>